<dbReference type="GO" id="GO:0016020">
    <property type="term" value="C:membrane"/>
    <property type="evidence" value="ECO:0007669"/>
    <property type="project" value="UniProtKB-SubCell"/>
</dbReference>
<evidence type="ECO:0000313" key="8">
    <source>
        <dbReference type="EMBL" id="CDJ67076.1"/>
    </source>
</evidence>
<feature type="compositionally biased region" description="Low complexity" evidence="6">
    <location>
        <begin position="215"/>
        <end position="229"/>
    </location>
</feature>
<keyword evidence="2 7" id="KW-0812">Transmembrane</keyword>
<reference evidence="8" key="1">
    <citation type="submission" date="2013-10" db="EMBL/GenBank/DDBJ databases">
        <title>Genomic analysis of the causative agents of coccidiosis in chickens.</title>
        <authorList>
            <person name="Reid A.J."/>
            <person name="Blake D."/>
            <person name="Billington K."/>
            <person name="Browne H."/>
            <person name="Dunn M."/>
            <person name="Hung S."/>
            <person name="Kawahara F."/>
            <person name="Miranda-Saavedra D."/>
            <person name="Mourier T."/>
            <person name="Nagra H."/>
            <person name="Otto T.D."/>
            <person name="Rawlings N."/>
            <person name="Sanchez A."/>
            <person name="Sanders M."/>
            <person name="Subramaniam C."/>
            <person name="Tay Y."/>
            <person name="Dear P."/>
            <person name="Doerig C."/>
            <person name="Gruber A."/>
            <person name="Parkinson J."/>
            <person name="Shirley M."/>
            <person name="Wan K.L."/>
            <person name="Berriman M."/>
            <person name="Tomley F."/>
            <person name="Pain A."/>
        </authorList>
    </citation>
    <scope>NUCLEOTIDE SEQUENCE [LARGE SCALE GENOMIC DNA]</scope>
    <source>
        <strain evidence="8">Houghton</strain>
    </source>
</reference>
<dbReference type="PANTHER" id="PTHR43220:SF18">
    <property type="entry name" value="TRANSMEMBRANE PROTEIN 41B"/>
    <property type="match status" value="1"/>
</dbReference>
<evidence type="ECO:0000313" key="9">
    <source>
        <dbReference type="Proteomes" id="UP000030754"/>
    </source>
</evidence>
<dbReference type="PANTHER" id="PTHR43220">
    <property type="match status" value="1"/>
</dbReference>
<feature type="transmembrane region" description="Helical" evidence="7">
    <location>
        <begin position="39"/>
        <end position="62"/>
    </location>
</feature>
<accession>U6MSU4</accession>
<dbReference type="RefSeq" id="XP_013435543.1">
    <property type="nucleotide sequence ID" value="XM_013580089.1"/>
</dbReference>
<evidence type="ECO:0000256" key="5">
    <source>
        <dbReference type="ARBA" id="ARBA00025797"/>
    </source>
</evidence>
<name>U6MSU4_9EIME</name>
<comment type="subcellular location">
    <subcellularLocation>
        <location evidence="1">Membrane</location>
        <topology evidence="1">Multi-pass membrane protein</topology>
    </subcellularLocation>
</comment>
<dbReference type="GeneID" id="25473327"/>
<feature type="transmembrane region" description="Helical" evidence="7">
    <location>
        <begin position="330"/>
        <end position="347"/>
    </location>
</feature>
<organism evidence="8 9">
    <name type="scientific">Eimeria necatrix</name>
    <dbReference type="NCBI Taxonomy" id="51315"/>
    <lineage>
        <taxon>Eukaryota</taxon>
        <taxon>Sar</taxon>
        <taxon>Alveolata</taxon>
        <taxon>Apicomplexa</taxon>
        <taxon>Conoidasida</taxon>
        <taxon>Coccidia</taxon>
        <taxon>Eucoccidiorida</taxon>
        <taxon>Eimeriorina</taxon>
        <taxon>Eimeriidae</taxon>
        <taxon>Eimeria</taxon>
    </lineage>
</organism>
<evidence type="ECO:0000256" key="7">
    <source>
        <dbReference type="SAM" id="Phobius"/>
    </source>
</evidence>
<evidence type="ECO:0000256" key="1">
    <source>
        <dbReference type="ARBA" id="ARBA00004141"/>
    </source>
</evidence>
<feature type="transmembrane region" description="Helical" evidence="7">
    <location>
        <begin position="288"/>
        <end position="310"/>
    </location>
</feature>
<protein>
    <submittedName>
        <fullName evidence="8">SNARE associated Golgi protein family domain-containing protein, putative</fullName>
    </submittedName>
</protein>
<dbReference type="VEuPathDB" id="ToxoDB:ENH_00031620"/>
<keyword evidence="3 7" id="KW-1133">Transmembrane helix</keyword>
<dbReference type="EMBL" id="HG724033">
    <property type="protein sequence ID" value="CDJ67076.1"/>
    <property type="molecule type" value="Genomic_DNA"/>
</dbReference>
<comment type="similarity">
    <text evidence="5">Belongs to the TMEM41 family.</text>
</comment>
<evidence type="ECO:0000256" key="2">
    <source>
        <dbReference type="ARBA" id="ARBA00022692"/>
    </source>
</evidence>
<keyword evidence="4 7" id="KW-0472">Membrane</keyword>
<dbReference type="InterPro" id="IPR045014">
    <property type="entry name" value="TM41A/B"/>
</dbReference>
<reference evidence="8" key="2">
    <citation type="submission" date="2013-10" db="EMBL/GenBank/DDBJ databases">
        <authorList>
            <person name="Aslett M."/>
        </authorList>
    </citation>
    <scope>NUCLEOTIDE SEQUENCE [LARGE SCALE GENOMIC DNA]</scope>
    <source>
        <strain evidence="8">Houghton</strain>
    </source>
</reference>
<evidence type="ECO:0000256" key="4">
    <source>
        <dbReference type="ARBA" id="ARBA00023136"/>
    </source>
</evidence>
<feature type="transmembrane region" description="Helical" evidence="7">
    <location>
        <begin position="111"/>
        <end position="132"/>
    </location>
</feature>
<evidence type="ECO:0000256" key="6">
    <source>
        <dbReference type="SAM" id="MobiDB-lite"/>
    </source>
</evidence>
<dbReference type="AlphaFoldDB" id="U6MSU4"/>
<dbReference type="OrthoDB" id="3364966at2759"/>
<evidence type="ECO:0000256" key="3">
    <source>
        <dbReference type="ARBA" id="ARBA00022989"/>
    </source>
</evidence>
<feature type="region of interest" description="Disordered" evidence="6">
    <location>
        <begin position="215"/>
        <end position="263"/>
    </location>
</feature>
<gene>
    <name evidence="8" type="ORF">ENH_00031620</name>
</gene>
<dbReference type="Proteomes" id="UP000030754">
    <property type="component" value="Unassembled WGS sequence"/>
</dbReference>
<sequence>MGSVQHGEEALLGPLPAQGLDGPREGARVDLARERGRVIFIKFGFMALLFVCALWAMAILYLSLPGLTEEARAELESVIPTSFSDLGCLRDIKTLRKLCAAIGVYRQQHPVALALLLSYVYLLYQAFPLFMFPFSGLAMAVTLLLGALYSPLVAFSLASALSAIGPSLSYFLFKAAGKPLVVRLFPNQLHRMRQLIHPGESSSACGSGCSDVTSSSSNASNDKSSSAAVQLKQKTQTSAELQGQHQQQREQRQQHLQPRQHRPRGAWDTELDLMLTVLFLRVSPFPNLVINAASPVLDVPFGAFFVATWLVSMGSALGSLDSLSSGWRPLAVFVFGAFAVVLLKTALRKLRPSHLAEQDAPTVS</sequence>
<keyword evidence="9" id="KW-1185">Reference proteome</keyword>
<proteinExistence type="inferred from homology"/>
<feature type="transmembrane region" description="Helical" evidence="7">
    <location>
        <begin position="152"/>
        <end position="173"/>
    </location>
</feature>